<dbReference type="SUPFAM" id="SSF53901">
    <property type="entry name" value="Thiolase-like"/>
    <property type="match status" value="2"/>
</dbReference>
<organism evidence="4 5">
    <name type="scientific">Paxillus rubicundulus Ve08.2h10</name>
    <dbReference type="NCBI Taxonomy" id="930991"/>
    <lineage>
        <taxon>Eukaryota</taxon>
        <taxon>Fungi</taxon>
        <taxon>Dikarya</taxon>
        <taxon>Basidiomycota</taxon>
        <taxon>Agaricomycotina</taxon>
        <taxon>Agaricomycetes</taxon>
        <taxon>Agaricomycetidae</taxon>
        <taxon>Boletales</taxon>
        <taxon>Paxilineae</taxon>
        <taxon>Paxillaceae</taxon>
        <taxon>Paxillus</taxon>
    </lineage>
</organism>
<name>A0A0D0D3X9_9AGAM</name>
<proteinExistence type="predicted"/>
<dbReference type="Pfam" id="PF00108">
    <property type="entry name" value="Thiolase_N"/>
    <property type="match status" value="1"/>
</dbReference>
<keyword evidence="1" id="KW-0808">Transferase</keyword>
<dbReference type="Gene3D" id="3.40.47.10">
    <property type="match status" value="1"/>
</dbReference>
<dbReference type="EMBL" id="KN828647">
    <property type="protein sequence ID" value="KIK74679.1"/>
    <property type="molecule type" value="Genomic_DNA"/>
</dbReference>
<protein>
    <recommendedName>
        <fullName evidence="6">Thiolase-like protein</fullName>
    </recommendedName>
</protein>
<dbReference type="InParanoid" id="A0A0D0D3X9"/>
<evidence type="ECO:0000313" key="4">
    <source>
        <dbReference type="EMBL" id="KIK74679.1"/>
    </source>
</evidence>
<dbReference type="GO" id="GO:0016747">
    <property type="term" value="F:acyltransferase activity, transferring groups other than amino-acyl groups"/>
    <property type="evidence" value="ECO:0007669"/>
    <property type="project" value="InterPro"/>
</dbReference>
<accession>A0A0D0D3X9</accession>
<evidence type="ECO:0000313" key="5">
    <source>
        <dbReference type="Proteomes" id="UP000054538"/>
    </source>
</evidence>
<feature type="domain" description="Thiolase C-terminal" evidence="3">
    <location>
        <begin position="276"/>
        <end position="384"/>
    </location>
</feature>
<keyword evidence="5" id="KW-1185">Reference proteome</keyword>
<reference evidence="4 5" key="1">
    <citation type="submission" date="2014-04" db="EMBL/GenBank/DDBJ databases">
        <authorList>
            <consortium name="DOE Joint Genome Institute"/>
            <person name="Kuo A."/>
            <person name="Kohler A."/>
            <person name="Jargeat P."/>
            <person name="Nagy L.G."/>
            <person name="Floudas D."/>
            <person name="Copeland A."/>
            <person name="Barry K.W."/>
            <person name="Cichocki N."/>
            <person name="Veneault-Fourrey C."/>
            <person name="LaButti K."/>
            <person name="Lindquist E.A."/>
            <person name="Lipzen A."/>
            <person name="Lundell T."/>
            <person name="Morin E."/>
            <person name="Murat C."/>
            <person name="Sun H."/>
            <person name="Tunlid A."/>
            <person name="Henrissat B."/>
            <person name="Grigoriev I.V."/>
            <person name="Hibbett D.S."/>
            <person name="Martin F."/>
            <person name="Nordberg H.P."/>
            <person name="Cantor M.N."/>
            <person name="Hua S.X."/>
        </authorList>
    </citation>
    <scope>NUCLEOTIDE SEQUENCE [LARGE SCALE GENOMIC DNA]</scope>
    <source>
        <strain evidence="4 5">Ve08.2h10</strain>
    </source>
</reference>
<dbReference type="AlphaFoldDB" id="A0A0D0D3X9"/>
<dbReference type="NCBIfam" id="NF006102">
    <property type="entry name" value="PRK08256.1"/>
    <property type="match status" value="1"/>
</dbReference>
<dbReference type="HOGENOM" id="CLU_035425_0_1_1"/>
<evidence type="ECO:0000256" key="1">
    <source>
        <dbReference type="ARBA" id="ARBA00022679"/>
    </source>
</evidence>
<evidence type="ECO:0008006" key="6">
    <source>
        <dbReference type="Google" id="ProtNLM"/>
    </source>
</evidence>
<dbReference type="PANTHER" id="PTHR42870:SF1">
    <property type="entry name" value="NON-SPECIFIC LIPID-TRANSFER PROTEIN-LIKE 2"/>
    <property type="match status" value="1"/>
</dbReference>
<evidence type="ECO:0000259" key="2">
    <source>
        <dbReference type="Pfam" id="PF00108"/>
    </source>
</evidence>
<dbReference type="CDD" id="cd00829">
    <property type="entry name" value="SCP-x_thiolase"/>
    <property type="match status" value="1"/>
</dbReference>
<dbReference type="PROSITE" id="PS00098">
    <property type="entry name" value="THIOLASE_1"/>
    <property type="match status" value="1"/>
</dbReference>
<dbReference type="Proteomes" id="UP000054538">
    <property type="component" value="Unassembled WGS sequence"/>
</dbReference>
<dbReference type="PANTHER" id="PTHR42870">
    <property type="entry name" value="ACETYL-COA C-ACETYLTRANSFERASE"/>
    <property type="match status" value="1"/>
</dbReference>
<gene>
    <name evidence="4" type="ORF">PAXRUDRAFT_835922</name>
</gene>
<evidence type="ECO:0000259" key="3">
    <source>
        <dbReference type="Pfam" id="PF22691"/>
    </source>
</evidence>
<dbReference type="STRING" id="930991.A0A0D0D3X9"/>
<dbReference type="InterPro" id="IPR020615">
    <property type="entry name" value="Thiolase_acyl_enz_int_AS"/>
</dbReference>
<dbReference type="OrthoDB" id="542135at2759"/>
<sequence length="463" mass="49760">MPPAAIKRTFIIGCGSTAFIKPRGERSTEEMGLEAATKALLDGGITYDDIETAFVGYCYGDSTSGQRALYNLGMTGIPITNVNNNCSTGSTALYHASNAVKYSLSSCALALGFERMAPGSIGTNFPDRLPPMMLFNFKTLELEETLGPGVNFGPVAPRMFANAGQEYCDKYGGDVGIFAKIAAKNHKHAVNNPYAQFHNGWTEEEILNSPRINKQITKFMCSPTSDGAACCIVASEEFVHAHNLETQAIEIVGQALETDQPATFESGSVMELVGYGMTQRCANKVFAQAGFDPGQGRDEVGVVELHDCFAANELITYPALGLCAPEAAHEMVEKGDNTFGGKYVINPSGGLEAKGHPLGATGLGMHFYITMQLREWAGPMQAPGLFNIPDKRGKYGLVHNLGLGGAVVVSLLRRPEFFKANGVDGRTRLGYNHACECRPVSHADVDKVKSKKSSEYVIQAARL</sequence>
<dbReference type="InterPro" id="IPR020616">
    <property type="entry name" value="Thiolase_N"/>
</dbReference>
<dbReference type="Pfam" id="PF22691">
    <property type="entry name" value="Thiolase_C_1"/>
    <property type="match status" value="1"/>
</dbReference>
<dbReference type="InterPro" id="IPR055140">
    <property type="entry name" value="Thiolase_C_2"/>
</dbReference>
<reference evidence="5" key="2">
    <citation type="submission" date="2015-01" db="EMBL/GenBank/DDBJ databases">
        <title>Evolutionary Origins and Diversification of the Mycorrhizal Mutualists.</title>
        <authorList>
            <consortium name="DOE Joint Genome Institute"/>
            <consortium name="Mycorrhizal Genomics Consortium"/>
            <person name="Kohler A."/>
            <person name="Kuo A."/>
            <person name="Nagy L.G."/>
            <person name="Floudas D."/>
            <person name="Copeland A."/>
            <person name="Barry K.W."/>
            <person name="Cichocki N."/>
            <person name="Veneault-Fourrey C."/>
            <person name="LaButti K."/>
            <person name="Lindquist E.A."/>
            <person name="Lipzen A."/>
            <person name="Lundell T."/>
            <person name="Morin E."/>
            <person name="Murat C."/>
            <person name="Riley R."/>
            <person name="Ohm R."/>
            <person name="Sun H."/>
            <person name="Tunlid A."/>
            <person name="Henrissat B."/>
            <person name="Grigoriev I.V."/>
            <person name="Hibbett D.S."/>
            <person name="Martin F."/>
        </authorList>
    </citation>
    <scope>NUCLEOTIDE SEQUENCE [LARGE SCALE GENOMIC DNA]</scope>
    <source>
        <strain evidence="5">Ve08.2h10</strain>
    </source>
</reference>
<feature type="domain" description="Thiolase N-terminal" evidence="2">
    <location>
        <begin position="11"/>
        <end position="198"/>
    </location>
</feature>
<dbReference type="InterPro" id="IPR016039">
    <property type="entry name" value="Thiolase-like"/>
</dbReference>